<dbReference type="AlphaFoldDB" id="A0A363UPZ8"/>
<dbReference type="CDD" id="cd00495">
    <property type="entry name" value="Ribosomal_L25_TL5_CTC"/>
    <property type="match status" value="1"/>
</dbReference>
<dbReference type="OrthoDB" id="9806411at2"/>
<dbReference type="NCBIfam" id="NF004130">
    <property type="entry name" value="PRK05618.1-5"/>
    <property type="match status" value="1"/>
</dbReference>
<dbReference type="InterPro" id="IPR001021">
    <property type="entry name" value="Ribosomal_bL25_long"/>
</dbReference>
<name>A0A363UPZ8_9GAMM</name>
<dbReference type="HAMAP" id="MF_01334">
    <property type="entry name" value="Ribosomal_bL25_CTC"/>
    <property type="match status" value="1"/>
</dbReference>
<feature type="region of interest" description="Disordered" evidence="6">
    <location>
        <begin position="193"/>
        <end position="220"/>
    </location>
</feature>
<feature type="domain" description="Large ribosomal subunit protein bL25 L25" evidence="7">
    <location>
        <begin position="8"/>
        <end position="94"/>
    </location>
</feature>
<dbReference type="PANTHER" id="PTHR33284">
    <property type="entry name" value="RIBOSOMAL PROTEIN L25/GLN-TRNA SYNTHETASE, ANTI-CODON-BINDING DOMAIN-CONTAINING PROTEIN"/>
    <property type="match status" value="1"/>
</dbReference>
<evidence type="ECO:0000256" key="3">
    <source>
        <dbReference type="ARBA" id="ARBA00022980"/>
    </source>
</evidence>
<dbReference type="GO" id="GO:0006412">
    <property type="term" value="P:translation"/>
    <property type="evidence" value="ECO:0007669"/>
    <property type="project" value="UniProtKB-UniRule"/>
</dbReference>
<dbReference type="InterPro" id="IPR029751">
    <property type="entry name" value="Ribosomal_L25_dom"/>
</dbReference>
<dbReference type="EMBL" id="QEQK01000001">
    <property type="protein sequence ID" value="PWN57569.1"/>
    <property type="molecule type" value="Genomic_DNA"/>
</dbReference>
<dbReference type="InterPro" id="IPR011035">
    <property type="entry name" value="Ribosomal_bL25/Gln-tRNA_synth"/>
</dbReference>
<dbReference type="SUPFAM" id="SSF50715">
    <property type="entry name" value="Ribosomal protein L25-like"/>
    <property type="match status" value="1"/>
</dbReference>
<dbReference type="Gene3D" id="2.40.240.10">
    <property type="entry name" value="Ribosomal Protein L25, Chain P"/>
    <property type="match status" value="1"/>
</dbReference>
<dbReference type="GO" id="GO:0022625">
    <property type="term" value="C:cytosolic large ribosomal subunit"/>
    <property type="evidence" value="ECO:0007669"/>
    <property type="project" value="TreeGrafter"/>
</dbReference>
<dbReference type="InterPro" id="IPR020057">
    <property type="entry name" value="Ribosomal_bL25_b-dom"/>
</dbReference>
<dbReference type="FunFam" id="2.40.240.10:FF:000002">
    <property type="entry name" value="50S ribosomal protein L25"/>
    <property type="match status" value="1"/>
</dbReference>
<gene>
    <name evidence="5" type="primary">rplY</name>
    <name evidence="5" type="synonym">ctc</name>
    <name evidence="9" type="ORF">DEH80_00040</name>
</gene>
<evidence type="ECO:0000259" key="7">
    <source>
        <dbReference type="Pfam" id="PF01386"/>
    </source>
</evidence>
<dbReference type="GO" id="GO:0008097">
    <property type="term" value="F:5S rRNA binding"/>
    <property type="evidence" value="ECO:0007669"/>
    <property type="project" value="InterPro"/>
</dbReference>
<evidence type="ECO:0000256" key="6">
    <source>
        <dbReference type="SAM" id="MobiDB-lite"/>
    </source>
</evidence>
<dbReference type="Proteomes" id="UP000251800">
    <property type="component" value="Unassembled WGS sequence"/>
</dbReference>
<comment type="function">
    <text evidence="5">This is one of the proteins that binds to the 5S RNA in the ribosome where it forms part of the central protuberance.</text>
</comment>
<dbReference type="GO" id="GO:0003735">
    <property type="term" value="F:structural constituent of ribosome"/>
    <property type="evidence" value="ECO:0007669"/>
    <property type="project" value="InterPro"/>
</dbReference>
<dbReference type="NCBIfam" id="TIGR00731">
    <property type="entry name" value="bL25_bact_ctc"/>
    <property type="match status" value="1"/>
</dbReference>
<dbReference type="RefSeq" id="WP_109718425.1">
    <property type="nucleotide sequence ID" value="NZ_QEQK01000001.1"/>
</dbReference>
<comment type="caution">
    <text evidence="9">The sequence shown here is derived from an EMBL/GenBank/DDBJ whole genome shotgun (WGS) entry which is preliminary data.</text>
</comment>
<protein>
    <recommendedName>
        <fullName evidence="5">Large ribosomal subunit protein bL25</fullName>
    </recommendedName>
    <alternativeName>
        <fullName evidence="5">General stress protein CTC</fullName>
    </alternativeName>
</protein>
<dbReference type="PANTHER" id="PTHR33284:SF1">
    <property type="entry name" value="RIBOSOMAL PROTEIN L25_GLN-TRNA SYNTHETASE, ANTI-CODON-BINDING DOMAIN-CONTAINING PROTEIN"/>
    <property type="match status" value="1"/>
</dbReference>
<keyword evidence="10" id="KW-1185">Reference proteome</keyword>
<evidence type="ECO:0000256" key="2">
    <source>
        <dbReference type="ARBA" id="ARBA00022884"/>
    </source>
</evidence>
<dbReference type="Pfam" id="PF01386">
    <property type="entry name" value="Ribosomal_L25p"/>
    <property type="match status" value="1"/>
</dbReference>
<comment type="similarity">
    <text evidence="5">Belongs to the bacterial ribosomal protein bL25 family. CTC subfamily.</text>
</comment>
<accession>A0A363UPZ8</accession>
<dbReference type="InterPro" id="IPR020056">
    <property type="entry name" value="Rbsml_bL25/Gln-tRNA_synth_N"/>
</dbReference>
<dbReference type="NCBIfam" id="NF004128">
    <property type="entry name" value="PRK05618.1-2"/>
    <property type="match status" value="1"/>
</dbReference>
<feature type="compositionally biased region" description="Acidic residues" evidence="6">
    <location>
        <begin position="195"/>
        <end position="220"/>
    </location>
</feature>
<evidence type="ECO:0000259" key="8">
    <source>
        <dbReference type="Pfam" id="PF14693"/>
    </source>
</evidence>
<dbReference type="NCBIfam" id="NF004612">
    <property type="entry name" value="PRK05943.1"/>
    <property type="match status" value="1"/>
</dbReference>
<proteinExistence type="inferred from homology"/>
<evidence type="ECO:0000313" key="10">
    <source>
        <dbReference type="Proteomes" id="UP000251800"/>
    </source>
</evidence>
<keyword evidence="1 5" id="KW-0699">rRNA-binding</keyword>
<keyword evidence="2 5" id="KW-0694">RNA-binding</keyword>
<dbReference type="Gene3D" id="2.170.120.20">
    <property type="entry name" value="Ribosomal protein L25, beta domain"/>
    <property type="match status" value="1"/>
</dbReference>
<dbReference type="Pfam" id="PF14693">
    <property type="entry name" value="Ribosomal_TL5_C"/>
    <property type="match status" value="1"/>
</dbReference>
<evidence type="ECO:0000256" key="1">
    <source>
        <dbReference type="ARBA" id="ARBA00022730"/>
    </source>
</evidence>
<dbReference type="InterPro" id="IPR020055">
    <property type="entry name" value="Ribosomal_bL25_short"/>
</dbReference>
<comment type="subunit">
    <text evidence="5">Part of the 50S ribosomal subunit; part of the 5S rRNA/L5/L18/L25 subcomplex. Contacts the 5S rRNA. Binds to the 5S rRNA independently of L5 and L18.</text>
</comment>
<dbReference type="InterPro" id="IPR020930">
    <property type="entry name" value="Ribosomal_uL5_bac-type"/>
</dbReference>
<keyword evidence="4 5" id="KW-0687">Ribonucleoprotein</keyword>
<keyword evidence="3 5" id="KW-0689">Ribosomal protein</keyword>
<evidence type="ECO:0000256" key="4">
    <source>
        <dbReference type="ARBA" id="ARBA00023274"/>
    </source>
</evidence>
<reference evidence="9 10" key="1">
    <citation type="submission" date="2018-05" db="EMBL/GenBank/DDBJ databases">
        <title>Abyssibacter profundi OUC007T gen. nov., sp. nov, a marine bacterium isolated from seawater of the Mariana Trench.</title>
        <authorList>
            <person name="Zhou S."/>
        </authorList>
    </citation>
    <scope>NUCLEOTIDE SEQUENCE [LARGE SCALE GENOMIC DNA]</scope>
    <source>
        <strain evidence="9 10">OUC007</strain>
    </source>
</reference>
<feature type="domain" description="Large ribosomal subunit protein bL25 beta" evidence="8">
    <location>
        <begin position="103"/>
        <end position="191"/>
    </location>
</feature>
<evidence type="ECO:0000256" key="5">
    <source>
        <dbReference type="HAMAP-Rule" id="MF_01334"/>
    </source>
</evidence>
<sequence>MSEDFIVHAETRSVQGTGASRRLRRTGKVPAILYGGDAEPVQLSVDHNEMVRHLEHEAFYSHILSIEVDGKTENAVLKDLQRHPSKAQILHADFMRVVAGQSMRMTVPLHFVGEDKSPGIKNNGGVLDRLRNELEIECLPRNLPEYIEVDVSGLDVNESIHLEELTLPEGVTSVAQAHGENWTVVAVHVPRAAVETDEEAGDADDAADGDAADGEGESED</sequence>
<evidence type="ECO:0000313" key="9">
    <source>
        <dbReference type="EMBL" id="PWN57569.1"/>
    </source>
</evidence>
<organism evidence="9 10">
    <name type="scientific">Abyssibacter profundi</name>
    <dbReference type="NCBI Taxonomy" id="2182787"/>
    <lineage>
        <taxon>Bacteria</taxon>
        <taxon>Pseudomonadati</taxon>
        <taxon>Pseudomonadota</taxon>
        <taxon>Gammaproteobacteria</taxon>
        <taxon>Chromatiales</taxon>
        <taxon>Oceanococcaceae</taxon>
        <taxon>Abyssibacter</taxon>
    </lineage>
</organism>
<dbReference type="HAMAP" id="MF_01336">
    <property type="entry name" value="Ribosomal_bL25"/>
    <property type="match status" value="1"/>
</dbReference>
<dbReference type="InterPro" id="IPR037121">
    <property type="entry name" value="Ribosomal_bL25_C"/>
</dbReference>